<name>A0A8J7L2H7_9FIRM</name>
<dbReference type="RefSeq" id="WP_197660845.1">
    <property type="nucleotide sequence ID" value="NZ_JAEAGR010000005.1"/>
</dbReference>
<dbReference type="Proteomes" id="UP000623269">
    <property type="component" value="Unassembled WGS sequence"/>
</dbReference>
<evidence type="ECO:0000313" key="2">
    <source>
        <dbReference type="Proteomes" id="UP000623269"/>
    </source>
</evidence>
<dbReference type="Gene3D" id="3.40.50.300">
    <property type="entry name" value="P-loop containing nucleotide triphosphate hydrolases"/>
    <property type="match status" value="1"/>
</dbReference>
<dbReference type="EMBL" id="JAEAGR010000005">
    <property type="protein sequence ID" value="MBH1940628.1"/>
    <property type="molecule type" value="Genomic_DNA"/>
</dbReference>
<comment type="caution">
    <text evidence="1">The sequence shown here is derived from an EMBL/GenBank/DDBJ whole genome shotgun (WGS) entry which is preliminary data.</text>
</comment>
<protein>
    <submittedName>
        <fullName evidence="1">Uncharacterized protein</fullName>
    </submittedName>
</protein>
<sequence>MKIAFWSNGVDPCGVTANLAAVSVATVIRYPYRIIALENHLCQDNLGKAYMGISRAGITGEAGIHYYEGGGIESLLRRIYHGENKSGILKSYIRDIIQEHLYYIPQSRVIHNELFNYEFNHSANHLFHLLEEYADHSFIDTAGFNNLSTRTILEAADLIVVNLCQNQIYLEEFFDNHSSLISKAVFIVGKCTHQSIFNSKRISKLYNIPTELIVEIPYNEHFYNSMMNGSVVEFISRNYSCSKESTNYRFIQSIKKATGLIINSVELIHTNHKEMKTASVSDTII</sequence>
<reference evidence="1" key="1">
    <citation type="submission" date="2020-12" db="EMBL/GenBank/DDBJ databases">
        <title>M. sibirica DSM 26468T genome.</title>
        <authorList>
            <person name="Thieme N."/>
            <person name="Rettenmaier R."/>
            <person name="Zverlov V."/>
            <person name="Liebl W."/>
        </authorList>
    </citation>
    <scope>NUCLEOTIDE SEQUENCE</scope>
    <source>
        <strain evidence="1">DSM 26468</strain>
    </source>
</reference>
<proteinExistence type="predicted"/>
<evidence type="ECO:0000313" key="1">
    <source>
        <dbReference type="EMBL" id="MBH1940628.1"/>
    </source>
</evidence>
<dbReference type="AlphaFoldDB" id="A0A8J7L2H7"/>
<dbReference type="InterPro" id="IPR027417">
    <property type="entry name" value="P-loop_NTPase"/>
</dbReference>
<gene>
    <name evidence="1" type="ORF">I5677_06980</name>
</gene>
<keyword evidence="2" id="KW-1185">Reference proteome</keyword>
<organism evidence="1 2">
    <name type="scientific">Mobilitalea sibirica</name>
    <dbReference type="NCBI Taxonomy" id="1462919"/>
    <lineage>
        <taxon>Bacteria</taxon>
        <taxon>Bacillati</taxon>
        <taxon>Bacillota</taxon>
        <taxon>Clostridia</taxon>
        <taxon>Lachnospirales</taxon>
        <taxon>Lachnospiraceae</taxon>
        <taxon>Mobilitalea</taxon>
    </lineage>
</organism>
<accession>A0A8J7L2H7</accession>